<organism evidence="2 3">
    <name type="scientific">Nonomuraea insulae</name>
    <dbReference type="NCBI Taxonomy" id="1616787"/>
    <lineage>
        <taxon>Bacteria</taxon>
        <taxon>Bacillati</taxon>
        <taxon>Actinomycetota</taxon>
        <taxon>Actinomycetes</taxon>
        <taxon>Streptosporangiales</taxon>
        <taxon>Streptosporangiaceae</taxon>
        <taxon>Nonomuraea</taxon>
    </lineage>
</organism>
<dbReference type="RefSeq" id="WP_379524492.1">
    <property type="nucleotide sequence ID" value="NZ_JBHSPA010000117.1"/>
</dbReference>
<reference evidence="3" key="1">
    <citation type="journal article" date="2019" name="Int. J. Syst. Evol. Microbiol.">
        <title>The Global Catalogue of Microorganisms (GCM) 10K type strain sequencing project: providing services to taxonomists for standard genome sequencing and annotation.</title>
        <authorList>
            <consortium name="The Broad Institute Genomics Platform"/>
            <consortium name="The Broad Institute Genome Sequencing Center for Infectious Disease"/>
            <person name="Wu L."/>
            <person name="Ma J."/>
        </authorList>
    </citation>
    <scope>NUCLEOTIDE SEQUENCE [LARGE SCALE GENOMIC DNA]</scope>
    <source>
        <strain evidence="3">CCUG 53903</strain>
    </source>
</reference>
<sequence length="98" mass="9998">MSDHGGPATRALGLGHRREEGGEQAAGPAGVVHAGQRSGEHLQDQAVGGEFGGVAAQALHLVHGEDDPAVRGVGLDLAGQRERGFELGPDAYPLMLSI</sequence>
<proteinExistence type="predicted"/>
<evidence type="ECO:0000313" key="2">
    <source>
        <dbReference type="EMBL" id="MFC5835083.1"/>
    </source>
</evidence>
<evidence type="ECO:0000313" key="3">
    <source>
        <dbReference type="Proteomes" id="UP001596058"/>
    </source>
</evidence>
<feature type="region of interest" description="Disordered" evidence="1">
    <location>
        <begin position="1"/>
        <end position="40"/>
    </location>
</feature>
<evidence type="ECO:0000256" key="1">
    <source>
        <dbReference type="SAM" id="MobiDB-lite"/>
    </source>
</evidence>
<name>A0ABW1DE38_9ACTN</name>
<dbReference type="Proteomes" id="UP001596058">
    <property type="component" value="Unassembled WGS sequence"/>
</dbReference>
<comment type="caution">
    <text evidence="2">The sequence shown here is derived from an EMBL/GenBank/DDBJ whole genome shotgun (WGS) entry which is preliminary data.</text>
</comment>
<keyword evidence="3" id="KW-1185">Reference proteome</keyword>
<protein>
    <submittedName>
        <fullName evidence="2">Uncharacterized protein</fullName>
    </submittedName>
</protein>
<dbReference type="EMBL" id="JBHSPA010000117">
    <property type="protein sequence ID" value="MFC5835083.1"/>
    <property type="molecule type" value="Genomic_DNA"/>
</dbReference>
<gene>
    <name evidence="2" type="ORF">ACFPZ3_65580</name>
</gene>
<accession>A0ABW1DE38</accession>